<dbReference type="Gene3D" id="3.40.50.11500">
    <property type="match status" value="1"/>
</dbReference>
<reference evidence="2" key="1">
    <citation type="submission" date="2006-10" db="EMBL/GenBank/DDBJ databases">
        <authorList>
            <person name="Amadeo P."/>
            <person name="Zhao Q."/>
            <person name="Wortman J."/>
            <person name="Fraser-Liggett C."/>
            <person name="Carlton J."/>
        </authorList>
    </citation>
    <scope>NUCLEOTIDE SEQUENCE</scope>
    <source>
        <strain evidence="2">G3</strain>
    </source>
</reference>
<feature type="domain" description="UDENN" evidence="1">
    <location>
        <begin position="32"/>
        <end position="475"/>
    </location>
</feature>
<dbReference type="KEGG" id="tva:4754679"/>
<evidence type="ECO:0000313" key="2">
    <source>
        <dbReference type="EMBL" id="EAX96902.1"/>
    </source>
</evidence>
<reference evidence="2" key="2">
    <citation type="journal article" date="2007" name="Science">
        <title>Draft genome sequence of the sexually transmitted pathogen Trichomonas vaginalis.</title>
        <authorList>
            <person name="Carlton J.M."/>
            <person name="Hirt R.P."/>
            <person name="Silva J.C."/>
            <person name="Delcher A.L."/>
            <person name="Schatz M."/>
            <person name="Zhao Q."/>
            <person name="Wortman J.R."/>
            <person name="Bidwell S.L."/>
            <person name="Alsmark U.C.M."/>
            <person name="Besteiro S."/>
            <person name="Sicheritz-Ponten T."/>
            <person name="Noel C.J."/>
            <person name="Dacks J.B."/>
            <person name="Foster P.G."/>
            <person name="Simillion C."/>
            <person name="Van de Peer Y."/>
            <person name="Miranda-Saavedra D."/>
            <person name="Barton G.J."/>
            <person name="Westrop G.D."/>
            <person name="Mueller S."/>
            <person name="Dessi D."/>
            <person name="Fiori P.L."/>
            <person name="Ren Q."/>
            <person name="Paulsen I."/>
            <person name="Zhang H."/>
            <person name="Bastida-Corcuera F.D."/>
            <person name="Simoes-Barbosa A."/>
            <person name="Brown M.T."/>
            <person name="Hayes R.D."/>
            <person name="Mukherjee M."/>
            <person name="Okumura C.Y."/>
            <person name="Schneider R."/>
            <person name="Smith A.J."/>
            <person name="Vanacova S."/>
            <person name="Villalvazo M."/>
            <person name="Haas B.J."/>
            <person name="Pertea M."/>
            <person name="Feldblyum T.V."/>
            <person name="Utterback T.R."/>
            <person name="Shu C.L."/>
            <person name="Osoegawa K."/>
            <person name="de Jong P.J."/>
            <person name="Hrdy I."/>
            <person name="Horvathova L."/>
            <person name="Zubacova Z."/>
            <person name="Dolezal P."/>
            <person name="Malik S.B."/>
            <person name="Logsdon J.M. Jr."/>
            <person name="Henze K."/>
            <person name="Gupta A."/>
            <person name="Wang C.C."/>
            <person name="Dunne R.L."/>
            <person name="Upcroft J.A."/>
            <person name="Upcroft P."/>
            <person name="White O."/>
            <person name="Salzberg S.L."/>
            <person name="Tang P."/>
            <person name="Chiu C.-H."/>
            <person name="Lee Y.-S."/>
            <person name="Embley T.M."/>
            <person name="Coombs G.H."/>
            <person name="Mottram J.C."/>
            <person name="Tachezy J."/>
            <person name="Fraser-Liggett C.M."/>
            <person name="Johnson P.J."/>
        </authorList>
    </citation>
    <scope>NUCLEOTIDE SEQUENCE [LARGE SCALE GENOMIC DNA]</scope>
    <source>
        <strain evidence="2">G3</strain>
    </source>
</reference>
<dbReference type="SMART" id="SM00799">
    <property type="entry name" value="DENN"/>
    <property type="match status" value="1"/>
</dbReference>
<gene>
    <name evidence="2" type="ORF">TVAG_272300</name>
</gene>
<dbReference type="EMBL" id="DS113738">
    <property type="protein sequence ID" value="EAX96902.1"/>
    <property type="molecule type" value="Genomic_DNA"/>
</dbReference>
<evidence type="ECO:0000259" key="1">
    <source>
        <dbReference type="PROSITE" id="PS50211"/>
    </source>
</evidence>
<proteinExistence type="predicted"/>
<dbReference type="InterPro" id="IPR051942">
    <property type="entry name" value="DENN_domain_containing_2"/>
</dbReference>
<dbReference type="InParanoid" id="A2FDU6"/>
<dbReference type="OrthoDB" id="10266080at2759"/>
<dbReference type="InterPro" id="IPR043153">
    <property type="entry name" value="DENN_C"/>
</dbReference>
<dbReference type="VEuPathDB" id="TrichDB:TVAGG3_0728740"/>
<protein>
    <recommendedName>
        <fullName evidence="1">UDENN domain-containing protein</fullName>
    </recommendedName>
</protein>
<dbReference type="Pfam" id="PF02141">
    <property type="entry name" value="DENN"/>
    <property type="match status" value="1"/>
</dbReference>
<dbReference type="Proteomes" id="UP000001542">
    <property type="component" value="Unassembled WGS sequence"/>
</dbReference>
<dbReference type="SMR" id="A2FDU6"/>
<dbReference type="VEuPathDB" id="TrichDB:TVAG_272300"/>
<dbReference type="Gene3D" id="3.30.450.200">
    <property type="match status" value="1"/>
</dbReference>
<sequence length="497" mass="57185">MLKGSISNQLLNFTAEDGDKWESWHAYAPLFEEFMILGPEDLAVNPHPKVLYHFPEDSQTEHNALAKFLFVDGENFRNIDISTDHLADIELSSDYPEREQIVITRGEAGRTTYIYCIRFRGSAFSRPAVNNENLLDDAHFYRSIKVMPSCMFAFCIVSYHPFHSLLFHILNLLLDIETKYRISSYNLNSAAHLSYYRKSGKGADIVFWPESTIEFRKECLETFYQASLPMYGETICLCMSGSRPIFWRMPKREDIDIQFACWGISTLLDWISLDDLITLLSFLLLENYFAVVGTNIEAISKITTVLPQLILPFFWTSPVISILPKDLLALLDSPVPTILGIYSKFRKLIPSHYVIIDIDKKHISYPNEPMLKLPKHKFLRNMLAPIYEAGQMNVGIAQNILRIISEFIIDTIVKQVISALITKVNEKNTEGTMYLPDLFYSVFDKEDLPFLKKMNETQYFVAAREQLCRMKTSINSNNQSFSSLMQPEEGPITAFQI</sequence>
<organism evidence="2 3">
    <name type="scientific">Trichomonas vaginalis (strain ATCC PRA-98 / G3)</name>
    <dbReference type="NCBI Taxonomy" id="412133"/>
    <lineage>
        <taxon>Eukaryota</taxon>
        <taxon>Metamonada</taxon>
        <taxon>Parabasalia</taxon>
        <taxon>Trichomonadida</taxon>
        <taxon>Trichomonadidae</taxon>
        <taxon>Trichomonas</taxon>
    </lineage>
</organism>
<dbReference type="InterPro" id="IPR001194">
    <property type="entry name" value="cDENN_dom"/>
</dbReference>
<dbReference type="PANTHER" id="PTHR15288:SF0">
    <property type="entry name" value="UDENN DOMAIN-CONTAINING PROTEIN"/>
    <property type="match status" value="1"/>
</dbReference>
<dbReference type="RefSeq" id="XP_001309832.1">
    <property type="nucleotide sequence ID" value="XM_001309831.1"/>
</dbReference>
<dbReference type="PANTHER" id="PTHR15288">
    <property type="entry name" value="DENN DOMAIN-CONTAINING PROTEIN 2"/>
    <property type="match status" value="1"/>
</dbReference>
<dbReference type="eggNOG" id="ENOG502QSCA">
    <property type="taxonomic scope" value="Eukaryota"/>
</dbReference>
<name>A2FDU6_TRIV3</name>
<accession>A2FDU6</accession>
<dbReference type="PROSITE" id="PS50211">
    <property type="entry name" value="DENN"/>
    <property type="match status" value="1"/>
</dbReference>
<evidence type="ECO:0000313" key="3">
    <source>
        <dbReference type="Proteomes" id="UP000001542"/>
    </source>
</evidence>
<keyword evidence="3" id="KW-1185">Reference proteome</keyword>
<dbReference type="InterPro" id="IPR037516">
    <property type="entry name" value="Tripartite_DENN"/>
</dbReference>
<dbReference type="AlphaFoldDB" id="A2FDU6"/>